<gene>
    <name evidence="2" type="ORF">B7R54_05990</name>
</gene>
<dbReference type="EMBL" id="NBWZ01000001">
    <property type="protein sequence ID" value="RFA08825.1"/>
    <property type="molecule type" value="Genomic_DNA"/>
</dbReference>
<protein>
    <submittedName>
        <fullName evidence="2">Uncharacterized protein</fullName>
    </submittedName>
</protein>
<dbReference type="OrthoDB" id="5067971at2"/>
<accession>A0A3E0VGQ8</accession>
<feature type="compositionally biased region" description="Low complexity" evidence="1">
    <location>
        <begin position="159"/>
        <end position="172"/>
    </location>
</feature>
<dbReference type="RefSeq" id="WP_116414226.1">
    <property type="nucleotide sequence ID" value="NZ_NBWZ01000001.1"/>
</dbReference>
<evidence type="ECO:0000256" key="1">
    <source>
        <dbReference type="SAM" id="MobiDB-lite"/>
    </source>
</evidence>
<organism evidence="2 3">
    <name type="scientific">Subtercola boreus</name>
    <dbReference type="NCBI Taxonomy" id="120213"/>
    <lineage>
        <taxon>Bacteria</taxon>
        <taxon>Bacillati</taxon>
        <taxon>Actinomycetota</taxon>
        <taxon>Actinomycetes</taxon>
        <taxon>Micrococcales</taxon>
        <taxon>Microbacteriaceae</taxon>
        <taxon>Subtercola</taxon>
    </lineage>
</organism>
<evidence type="ECO:0000313" key="2">
    <source>
        <dbReference type="EMBL" id="RFA08825.1"/>
    </source>
</evidence>
<feature type="compositionally biased region" description="Polar residues" evidence="1">
    <location>
        <begin position="145"/>
        <end position="158"/>
    </location>
</feature>
<dbReference type="AlphaFoldDB" id="A0A3E0VGQ8"/>
<reference evidence="2 3" key="1">
    <citation type="submission" date="2017-04" db="EMBL/GenBank/DDBJ databases">
        <title>Comparative genome analysis of Subtercola boreus.</title>
        <authorList>
            <person name="Cho Y.-J."/>
            <person name="Cho A."/>
            <person name="Kim O.-S."/>
            <person name="Lee J.-I."/>
        </authorList>
    </citation>
    <scope>NUCLEOTIDE SEQUENCE [LARGE SCALE GENOMIC DNA]</scope>
    <source>
        <strain evidence="2 3">K300</strain>
    </source>
</reference>
<dbReference type="Proteomes" id="UP000256486">
    <property type="component" value="Unassembled WGS sequence"/>
</dbReference>
<sequence length="508" mass="51264">MSASEALGNRTARTTIAPALAPALTIQLSEAVMPDRSTIPERPSSSTPEFESRFPRRLLFAGAAAGLAGTAVVASASPAEAAPTTTAWLLGGNTGVTTTGTNFLGPTNAGAPLIFKTKADAASSLSEKMRLTPVGRLGLGVTNPTARFDTTSSGTAIQGKSTSSNSSGRGVSGSSVNGYGVEGLSNKYIGVFGQGPSAGVWGDSGLYGVVGQANTYGGRFSGGSIGSYNEGEGYGVYGTGGTTGVGVYGQGTTGVSGYCSNTSGNAISGSGGVYGVYGANASTAGVRGDSNYVGVWGQGYNYGVYGVATATAGTSFGVYGHSPNGYAVYAAGDAIVTGTLSKSAGSFKIDHPLDPDNKWLSHSFVESPDMMNVYNGNVTTDAGGTATVDLPSYFGALNRDFRYQLTVIGDFAQAVVSKEVENNSFAIRTDKPKVKVSWQVTGIRQDAYAAEHPIVVETPKSKDDAGTRLFVPKGSGAKAAQTAPPAPSAVTLTGPPAAAAKLLSPAAN</sequence>
<keyword evidence="3" id="KW-1185">Reference proteome</keyword>
<feature type="region of interest" description="Disordered" evidence="1">
    <location>
        <begin position="145"/>
        <end position="172"/>
    </location>
</feature>
<comment type="caution">
    <text evidence="2">The sequence shown here is derived from an EMBL/GenBank/DDBJ whole genome shotgun (WGS) entry which is preliminary data.</text>
</comment>
<proteinExistence type="predicted"/>
<name>A0A3E0VGQ8_9MICO</name>
<evidence type="ECO:0000313" key="3">
    <source>
        <dbReference type="Proteomes" id="UP000256486"/>
    </source>
</evidence>